<comment type="caution">
    <text evidence="1">The sequence shown here is derived from an EMBL/GenBank/DDBJ whole genome shotgun (WGS) entry which is preliminary data.</text>
</comment>
<dbReference type="PANTHER" id="PTHR35186">
    <property type="entry name" value="ANK_REP_REGION DOMAIN-CONTAINING PROTEIN"/>
    <property type="match status" value="1"/>
</dbReference>
<keyword evidence="2" id="KW-1185">Reference proteome</keyword>
<reference evidence="1 2" key="1">
    <citation type="submission" date="2017-06" db="EMBL/GenBank/DDBJ databases">
        <title>Comparative genomic analysis of Ambrosia Fusariam Clade fungi.</title>
        <authorList>
            <person name="Stajich J.E."/>
            <person name="Carrillo J."/>
            <person name="Kijimoto T."/>
            <person name="Eskalen A."/>
            <person name="O'Donnell K."/>
            <person name="Kasson M."/>
        </authorList>
    </citation>
    <scope>NUCLEOTIDE SEQUENCE [LARGE SCALE GENOMIC DNA]</scope>
    <source>
        <strain evidence="1 2">UCR1854</strain>
    </source>
</reference>
<proteinExistence type="predicted"/>
<dbReference type="AlphaFoldDB" id="A0A430LVG1"/>
<dbReference type="EMBL" id="MIKF01000069">
    <property type="protein sequence ID" value="RTE79725.1"/>
    <property type="molecule type" value="Genomic_DNA"/>
</dbReference>
<protein>
    <submittedName>
        <fullName evidence="1">Uncharacterized protein</fullName>
    </submittedName>
</protein>
<evidence type="ECO:0000313" key="1">
    <source>
        <dbReference type="EMBL" id="RTE79725.1"/>
    </source>
</evidence>
<gene>
    <name evidence="1" type="ORF">BHE90_005739</name>
</gene>
<dbReference type="PANTHER" id="PTHR35186:SF4">
    <property type="entry name" value="PRION-INHIBITION AND PROPAGATION HELO DOMAIN-CONTAINING PROTEIN"/>
    <property type="match status" value="1"/>
</dbReference>
<name>A0A430LVG1_9HYPO</name>
<organism evidence="1 2">
    <name type="scientific">Fusarium euwallaceae</name>
    <dbReference type="NCBI Taxonomy" id="1147111"/>
    <lineage>
        <taxon>Eukaryota</taxon>
        <taxon>Fungi</taxon>
        <taxon>Dikarya</taxon>
        <taxon>Ascomycota</taxon>
        <taxon>Pezizomycotina</taxon>
        <taxon>Sordariomycetes</taxon>
        <taxon>Hypocreomycetidae</taxon>
        <taxon>Hypocreales</taxon>
        <taxon>Nectriaceae</taxon>
        <taxon>Fusarium</taxon>
        <taxon>Fusarium solani species complex</taxon>
    </lineage>
</organism>
<dbReference type="Proteomes" id="UP000287124">
    <property type="component" value="Unassembled WGS sequence"/>
</dbReference>
<sequence>MSGLEVSGVVLGAFPIALTALEKYREGAKRVNLFYAIRREHKKCRDELVFNNLMFKSNLRRLLLPLVVDDDKIEELLAAPGGPGWREKELDDLLQKRMKDGYSLYFDYMAEMKRIMDELNRVLALDSEAVQRNLDTAETLTGKERFRAAISKEGRAFLLYKIKFSNGESVRRALLSDFKDCNDKLEKLLDFNDEDIRLVQQRDIVARKIAIDLAICNFWKQAIKLFRALASVCNCHCHTTHSAELMLQHRMTKDTEFHITFTKFDSN</sequence>
<evidence type="ECO:0000313" key="2">
    <source>
        <dbReference type="Proteomes" id="UP000287124"/>
    </source>
</evidence>
<accession>A0A430LVG1</accession>